<organism evidence="2 3">
    <name type="scientific">Calidithermus terrae</name>
    <dbReference type="NCBI Taxonomy" id="1408545"/>
    <lineage>
        <taxon>Bacteria</taxon>
        <taxon>Thermotogati</taxon>
        <taxon>Deinococcota</taxon>
        <taxon>Deinococci</taxon>
        <taxon>Thermales</taxon>
        <taxon>Thermaceae</taxon>
        <taxon>Calidithermus</taxon>
    </lineage>
</organism>
<dbReference type="AlphaFoldDB" id="A0A399E8Z0"/>
<dbReference type="PANTHER" id="PTHR43606">
    <property type="entry name" value="PHOSPHATASE, PUTATIVE (AFU_ORTHOLOGUE AFUA_6G08710)-RELATED"/>
    <property type="match status" value="1"/>
</dbReference>
<dbReference type="InterPro" id="IPR052900">
    <property type="entry name" value="Phospholipid_Metab_Enz"/>
</dbReference>
<keyword evidence="3" id="KW-1185">Reference proteome</keyword>
<dbReference type="GO" id="GO:0004630">
    <property type="term" value="F:phospholipase D activity"/>
    <property type="evidence" value="ECO:0007669"/>
    <property type="project" value="UniProtKB-EC"/>
</dbReference>
<dbReference type="InterPro" id="IPR038607">
    <property type="entry name" value="PhoD-like_sf"/>
</dbReference>
<sequence>MTQYRSFRFGGLLELFATDTRSYRSPHPCGEGGNGQRTLASCAALEAPGRSMLGEAQRRWLLEGLAASPARWRGLASAVMFSPLRSGSIAVNADGWDGYAAERQYLLEQLEGDNLLVLSGDLHAALAGLIRPGFNGRGPVRGAEFMAPGLSSPPPREALGRMGYPWPGNALIEAFNRHLHFFEGELNGYAVLELTPEHATYSLYSVDKTQNHPYANRRLARRVRFDGRSLRDVRE</sequence>
<name>A0A399E8Z0_9DEIN</name>
<protein>
    <submittedName>
        <fullName evidence="2">Phospholipase D</fullName>
        <ecNumber evidence="2">3.1.4.4</ecNumber>
    </submittedName>
</protein>
<dbReference type="InterPro" id="IPR018946">
    <property type="entry name" value="PhoD-like_MPP"/>
</dbReference>
<dbReference type="InterPro" id="IPR029052">
    <property type="entry name" value="Metallo-depent_PP-like"/>
</dbReference>
<dbReference type="EC" id="3.1.4.4" evidence="2"/>
<evidence type="ECO:0000313" key="3">
    <source>
        <dbReference type="Proteomes" id="UP000265715"/>
    </source>
</evidence>
<gene>
    <name evidence="2" type="primary">pld_2</name>
    <name evidence="2" type="ORF">Mterra_03326</name>
</gene>
<evidence type="ECO:0000259" key="1">
    <source>
        <dbReference type="Pfam" id="PF09423"/>
    </source>
</evidence>
<proteinExistence type="predicted"/>
<accession>A0A399E8Z0</accession>
<dbReference type="PANTHER" id="PTHR43606:SF2">
    <property type="entry name" value="ALKALINE PHOSPHATASE FAMILY PROTEIN (AFU_ORTHOLOGUE AFUA_5G03860)"/>
    <property type="match status" value="1"/>
</dbReference>
<reference evidence="2 3" key="1">
    <citation type="submission" date="2018-08" db="EMBL/GenBank/DDBJ databases">
        <title>Meiothermus terrae DSM 26712 genome sequencing project.</title>
        <authorList>
            <person name="Da Costa M.S."/>
            <person name="Albuquerque L."/>
            <person name="Raposo P."/>
            <person name="Froufe H.J.C."/>
            <person name="Barroso C.S."/>
            <person name="Egas C."/>
        </authorList>
    </citation>
    <scope>NUCLEOTIDE SEQUENCE [LARGE SCALE GENOMIC DNA]</scope>
    <source>
        <strain evidence="2 3">DSM 26712</strain>
    </source>
</reference>
<dbReference type="Proteomes" id="UP000265715">
    <property type="component" value="Unassembled WGS sequence"/>
</dbReference>
<keyword evidence="2" id="KW-0378">Hydrolase</keyword>
<dbReference type="EMBL" id="QXDL01000197">
    <property type="protein sequence ID" value="RIH81187.1"/>
    <property type="molecule type" value="Genomic_DNA"/>
</dbReference>
<dbReference type="Gene3D" id="3.60.21.70">
    <property type="entry name" value="PhoD-like phosphatase"/>
    <property type="match status" value="1"/>
</dbReference>
<dbReference type="SUPFAM" id="SSF56300">
    <property type="entry name" value="Metallo-dependent phosphatases"/>
    <property type="match status" value="1"/>
</dbReference>
<comment type="caution">
    <text evidence="2">The sequence shown here is derived from an EMBL/GenBank/DDBJ whole genome shotgun (WGS) entry which is preliminary data.</text>
</comment>
<feature type="domain" description="PhoD-like phosphatase metallophosphatase" evidence="1">
    <location>
        <begin position="3"/>
        <end position="201"/>
    </location>
</feature>
<evidence type="ECO:0000313" key="2">
    <source>
        <dbReference type="EMBL" id="RIH81187.1"/>
    </source>
</evidence>
<dbReference type="Pfam" id="PF09423">
    <property type="entry name" value="PhoD"/>
    <property type="match status" value="1"/>
</dbReference>